<keyword evidence="1" id="KW-0175">Coiled coil</keyword>
<dbReference type="Pfam" id="PF18994">
    <property type="entry name" value="Prophage_tailD1"/>
    <property type="match status" value="1"/>
</dbReference>
<feature type="coiled-coil region" evidence="1">
    <location>
        <begin position="1422"/>
        <end position="1463"/>
    </location>
</feature>
<accession>A0A0C7QY47</accession>
<dbReference type="RefSeq" id="WP_055341063.1">
    <property type="nucleotide sequence ID" value="NZ_CEKZ01000001.1"/>
</dbReference>
<reference evidence="5" key="1">
    <citation type="submission" date="2015-01" db="EMBL/GenBank/DDBJ databases">
        <authorList>
            <person name="Aslett M.A."/>
            <person name="De Silva N."/>
        </authorList>
    </citation>
    <scope>NUCLEOTIDE SEQUENCE [LARGE SCALE GENOMIC DNA]</scope>
    <source>
        <strain evidence="5">R28058</strain>
    </source>
</reference>
<organism evidence="4 5">
    <name type="scientific">Paraclostridium sordellii</name>
    <name type="common">Clostridium sordellii</name>
    <dbReference type="NCBI Taxonomy" id="1505"/>
    <lineage>
        <taxon>Bacteria</taxon>
        <taxon>Bacillati</taxon>
        <taxon>Bacillota</taxon>
        <taxon>Clostridia</taxon>
        <taxon>Peptostreptococcales</taxon>
        <taxon>Peptostreptococcaceae</taxon>
        <taxon>Paraclostridium</taxon>
    </lineage>
</organism>
<dbReference type="EMBL" id="CEKZ01000001">
    <property type="protein sequence ID" value="CEQ01993.1"/>
    <property type="molecule type" value="Genomic_DNA"/>
</dbReference>
<dbReference type="InterPro" id="IPR010572">
    <property type="entry name" value="Tail_dom"/>
</dbReference>
<dbReference type="InterPro" id="IPR007119">
    <property type="entry name" value="Phage_tail_spike_N"/>
</dbReference>
<evidence type="ECO:0000313" key="4">
    <source>
        <dbReference type="EMBL" id="CEQ01993.1"/>
    </source>
</evidence>
<protein>
    <submittedName>
        <fullName evidence="4">Phage minor structural protein</fullName>
    </submittedName>
</protein>
<dbReference type="OrthoDB" id="1741970at2"/>
<gene>
    <name evidence="4" type="ORF">R28058_33641</name>
</gene>
<dbReference type="Pfam" id="PF06605">
    <property type="entry name" value="Prophage_tail"/>
    <property type="match status" value="1"/>
</dbReference>
<evidence type="ECO:0000313" key="5">
    <source>
        <dbReference type="Proteomes" id="UP000049127"/>
    </source>
</evidence>
<dbReference type="SUPFAM" id="SSF49785">
    <property type="entry name" value="Galactose-binding domain-like"/>
    <property type="match status" value="1"/>
</dbReference>
<evidence type="ECO:0000259" key="3">
    <source>
        <dbReference type="Pfam" id="PF18994"/>
    </source>
</evidence>
<evidence type="ECO:0000256" key="1">
    <source>
        <dbReference type="SAM" id="Coils"/>
    </source>
</evidence>
<name>A0A0C7QY47_PARSO</name>
<sequence>MIHLHDKNKKKIAGLIDYKDLFIESELQSGEKTLCFYYPKKANYYFDIMEECYIKTKENEYIVKERNVQSEYTEFKCILNLEDIEGKPFSKFESKEQTIDKALALALAGTGWVVGKCDLKKRRTVRMTNCSSLEIVQEIKKIYRCDIVFNTLDKTIDVYEHLGEDKGTYFIDSLNLKSLAIQGSSYGYFTRLIPIGKDDLKITDINDKKEYVENYQYSNKIKTAYWIDDRYTVKEHLKDDAVAKLNEISKPFRSYSAAILNLAKLNNKYKNILDYKLGDTINLISKEDKFKDKQRIVKMIEFPDEHERDSVELSNTTLCFEDIQTQFQEAADTVDNITTDNGTIKGSTIDSIETKQIKDFYKEVIEATNIKVINAKIINLEAQDVTISGQLTAVNAQIGSLTTNVATIDKLVVKHDASITNLNANKASITDLHATNATIQVLEANVGNIRTLVNGNLSSENIQVGGITGDRLNMKTIFVDDANIVSINASKINAGEISTNKVRIKSDDGGIEIIGTTLQFKDKNNKVRIQMGKDAKGDFNFIILGEDGTTTLIDHTGVKEKAIANDLIKSNMIASNAVGEKQIDYSSFSEGFNKDTNANTLNATKIKLNNQNQTLDIAFNSLKKQSDSNKTLTENHSTTINIMQGEISTAINNTQIVKDGKTVLLKDDYNRTVETVDTLKSTIGKHTTLIDQQTGLITGVTTKVNTFERDLNGMSLTVTETKTKLDNLQIGGRNLLLNSNFKEGLKHYSIKNAGKNGTIEVVEFQGRKCLKFTNVGYWDVSKYLSSPDYKIPTGQKVNFSADIYLTSGDCISVDFSGVLDKGDNYIKVPSLNKWHRLSTTSTVSSSSDGVSGFSLYSGSRTKTISGYMSLLKAEIGDKATDWSPAPEDIQAEITTTNSKISTIDMKLGSITSKVNAVEANNQNLAGQVSGLNIWKAEAEQKITKAAIISTVNSEFYTKGQTDAMYATQSQFKQFSNRFEFQIQNTGRSQLVPNGDFKNGWKFWRVWNSKKTLEFISLTETYILRVEPTQTNGHVTFGIQVPAFPMEANKTYTLAFWVESNIIKELNYNFIMSNDIGAYRLGNVSFDTKDGIMTRVSITFTAKSTTTMNIMLGWEGEYRPGLYFHIKEACCFEGSVAYPYKSCDDEIYAGITFVDQTGIGVKHMDGSYSKMTADSVVFTNVQQQKKMAIKKGSLYAYDVNNGDLLGMFASNKVTSHYRGITTGLTGSAHYFAIGATTELTDDDQLNMVPYILIAQQDLHNFLGNSIISGGINFMNTPCIFHQSALFNTSPRFKGGFTILKSDDSLLNIYHAKNSIYIESNLTLPTGGSFYGGGLYGGDTTSIGYLLNGKYKDVIKLYANIQQIDFLRPLNMNGFGIYNATIAASYSLNSTSPGRSVGADTASVETMLLQEDFSKYDEENHSVIVNINEAVKSIYEKNKILEDENEKLKQDKENLTKELDMTKNVVDNLLMGVS</sequence>
<proteinExistence type="predicted"/>
<dbReference type="InterPro" id="IPR008979">
    <property type="entry name" value="Galactose-bd-like_sf"/>
</dbReference>
<dbReference type="Proteomes" id="UP000049127">
    <property type="component" value="Unassembled WGS sequence"/>
</dbReference>
<dbReference type="NCBIfam" id="TIGR01665">
    <property type="entry name" value="put_anti_recept"/>
    <property type="match status" value="1"/>
</dbReference>
<feature type="domain" description="Prophage endopeptidase tail N-terminal" evidence="3">
    <location>
        <begin position="4"/>
        <end position="70"/>
    </location>
</feature>
<dbReference type="InterPro" id="IPR044051">
    <property type="entry name" value="Prophage_tail_N"/>
</dbReference>
<dbReference type="Gene3D" id="2.60.120.260">
    <property type="entry name" value="Galactose-binding domain-like"/>
    <property type="match status" value="2"/>
</dbReference>
<feature type="domain" description="Tail spike" evidence="2">
    <location>
        <begin position="91"/>
        <end position="327"/>
    </location>
</feature>
<evidence type="ECO:0000259" key="2">
    <source>
        <dbReference type="Pfam" id="PF06605"/>
    </source>
</evidence>